<evidence type="ECO:0008006" key="4">
    <source>
        <dbReference type="Google" id="ProtNLM"/>
    </source>
</evidence>
<keyword evidence="1" id="KW-0812">Transmembrane</keyword>
<evidence type="ECO:0000313" key="2">
    <source>
        <dbReference type="EMBL" id="EXX78334.1"/>
    </source>
</evidence>
<name>A0A015LF75_RHIIW</name>
<dbReference type="Proteomes" id="UP000022910">
    <property type="component" value="Unassembled WGS sequence"/>
</dbReference>
<feature type="transmembrane region" description="Helical" evidence="1">
    <location>
        <begin position="31"/>
        <end position="50"/>
    </location>
</feature>
<gene>
    <name evidence="2" type="ORF">RirG_015910</name>
</gene>
<keyword evidence="1" id="KW-0472">Membrane</keyword>
<dbReference type="HOGENOM" id="CLU_2293210_0_0_1"/>
<comment type="caution">
    <text evidence="2">The sequence shown here is derived from an EMBL/GenBank/DDBJ whole genome shotgun (WGS) entry which is preliminary data.</text>
</comment>
<protein>
    <recommendedName>
        <fullName evidence="4">Transmembrane protein</fullName>
    </recommendedName>
</protein>
<keyword evidence="1" id="KW-1133">Transmembrane helix</keyword>
<feature type="transmembrane region" description="Helical" evidence="1">
    <location>
        <begin position="71"/>
        <end position="93"/>
    </location>
</feature>
<evidence type="ECO:0000256" key="1">
    <source>
        <dbReference type="SAM" id="Phobius"/>
    </source>
</evidence>
<evidence type="ECO:0000313" key="3">
    <source>
        <dbReference type="Proteomes" id="UP000022910"/>
    </source>
</evidence>
<dbReference type="AlphaFoldDB" id="A0A015LF75"/>
<accession>A0A015LF75</accession>
<dbReference type="EMBL" id="JEMT01009223">
    <property type="protein sequence ID" value="EXX78334.1"/>
    <property type="molecule type" value="Genomic_DNA"/>
</dbReference>
<sequence>MAIEEFIKQQPDVACAVVVDFVVDFVDIDDVYSYSYFFDYVFSSFLLFQFHVIRVRERFHDDLDHYLKVQVVIVMMVVVVIVVVVVVAVLLFVDDRKIAVI</sequence>
<proteinExistence type="predicted"/>
<organism evidence="2 3">
    <name type="scientific">Rhizophagus irregularis (strain DAOM 197198w)</name>
    <name type="common">Glomus intraradices</name>
    <dbReference type="NCBI Taxonomy" id="1432141"/>
    <lineage>
        <taxon>Eukaryota</taxon>
        <taxon>Fungi</taxon>
        <taxon>Fungi incertae sedis</taxon>
        <taxon>Mucoromycota</taxon>
        <taxon>Glomeromycotina</taxon>
        <taxon>Glomeromycetes</taxon>
        <taxon>Glomerales</taxon>
        <taxon>Glomeraceae</taxon>
        <taxon>Rhizophagus</taxon>
    </lineage>
</organism>
<keyword evidence="3" id="KW-1185">Reference proteome</keyword>
<reference evidence="2 3" key="1">
    <citation type="submission" date="2014-02" db="EMBL/GenBank/DDBJ databases">
        <title>Single nucleus genome sequencing reveals high similarity among nuclei of an endomycorrhizal fungus.</title>
        <authorList>
            <person name="Lin K."/>
            <person name="Geurts R."/>
            <person name="Zhang Z."/>
            <person name="Limpens E."/>
            <person name="Saunders D.G."/>
            <person name="Mu D."/>
            <person name="Pang E."/>
            <person name="Cao H."/>
            <person name="Cha H."/>
            <person name="Lin T."/>
            <person name="Zhou Q."/>
            <person name="Shang Y."/>
            <person name="Li Y."/>
            <person name="Ivanov S."/>
            <person name="Sharma T."/>
            <person name="Velzen R.V."/>
            <person name="Ruijter N.D."/>
            <person name="Aanen D.K."/>
            <person name="Win J."/>
            <person name="Kamoun S."/>
            <person name="Bisseling T."/>
            <person name="Huang S."/>
        </authorList>
    </citation>
    <scope>NUCLEOTIDE SEQUENCE [LARGE SCALE GENOMIC DNA]</scope>
    <source>
        <strain evidence="3">DAOM197198w</strain>
    </source>
</reference>